<dbReference type="CDD" id="cd18097">
    <property type="entry name" value="SpoU-like"/>
    <property type="match status" value="1"/>
</dbReference>
<dbReference type="Proteomes" id="UP000683507">
    <property type="component" value="Chromosome"/>
</dbReference>
<dbReference type="InterPro" id="IPR029026">
    <property type="entry name" value="tRNA_m1G_MTases_N"/>
</dbReference>
<dbReference type="GO" id="GO:0003723">
    <property type="term" value="F:RNA binding"/>
    <property type="evidence" value="ECO:0007669"/>
    <property type="project" value="InterPro"/>
</dbReference>
<organism evidence="4 5">
    <name type="scientific">Parvicella tangerina</name>
    <dbReference type="NCBI Taxonomy" id="2829795"/>
    <lineage>
        <taxon>Bacteria</taxon>
        <taxon>Pseudomonadati</taxon>
        <taxon>Bacteroidota</taxon>
        <taxon>Flavobacteriia</taxon>
        <taxon>Flavobacteriales</taxon>
        <taxon>Parvicellaceae</taxon>
        <taxon>Parvicella</taxon>
    </lineage>
</organism>
<evidence type="ECO:0000256" key="2">
    <source>
        <dbReference type="ARBA" id="ARBA00022679"/>
    </source>
</evidence>
<dbReference type="GO" id="GO:0006396">
    <property type="term" value="P:RNA processing"/>
    <property type="evidence" value="ECO:0007669"/>
    <property type="project" value="InterPro"/>
</dbReference>
<dbReference type="SUPFAM" id="SSF75217">
    <property type="entry name" value="alpha/beta knot"/>
    <property type="match status" value="1"/>
</dbReference>
<reference evidence="4" key="1">
    <citation type="submission" date="2021-04" db="EMBL/GenBank/DDBJ databases">
        <authorList>
            <person name="Rodrigo-Torres L."/>
            <person name="Arahal R. D."/>
            <person name="Lucena T."/>
        </authorList>
    </citation>
    <scope>NUCLEOTIDE SEQUENCE</scope>
    <source>
        <strain evidence="4">AS29M-1</strain>
    </source>
</reference>
<dbReference type="Pfam" id="PF00588">
    <property type="entry name" value="SpoU_methylase"/>
    <property type="match status" value="1"/>
</dbReference>
<dbReference type="InterPro" id="IPR029028">
    <property type="entry name" value="Alpha/beta_knot_MTases"/>
</dbReference>
<dbReference type="EMBL" id="OU015584">
    <property type="protein sequence ID" value="CAG5086979.1"/>
    <property type="molecule type" value="Genomic_DNA"/>
</dbReference>
<dbReference type="PANTHER" id="PTHR46429">
    <property type="entry name" value="23S RRNA (GUANOSINE-2'-O-)-METHYLTRANSFERASE RLMB"/>
    <property type="match status" value="1"/>
</dbReference>
<evidence type="ECO:0000256" key="1">
    <source>
        <dbReference type="ARBA" id="ARBA00022603"/>
    </source>
</evidence>
<dbReference type="AlphaFoldDB" id="A0A916NJK9"/>
<dbReference type="EC" id="2.1.1.34" evidence="4"/>
<name>A0A916NJK9_9FLAO</name>
<keyword evidence="2 4" id="KW-0808">Transferase</keyword>
<dbReference type="PANTHER" id="PTHR46429:SF1">
    <property type="entry name" value="23S RRNA (GUANOSINE-2'-O-)-METHYLTRANSFERASE RLMB"/>
    <property type="match status" value="1"/>
</dbReference>
<evidence type="ECO:0000313" key="4">
    <source>
        <dbReference type="EMBL" id="CAG5086979.1"/>
    </source>
</evidence>
<gene>
    <name evidence="4" type="primary">trmH_2</name>
    <name evidence="4" type="ORF">CRYO30217_03357</name>
</gene>
<dbReference type="GO" id="GO:0141100">
    <property type="term" value="F:tRNA (guanine(18)-2'-O)-methyltransferase activity"/>
    <property type="evidence" value="ECO:0007669"/>
    <property type="project" value="UniProtKB-EC"/>
</dbReference>
<keyword evidence="1 4" id="KW-0489">Methyltransferase</keyword>
<evidence type="ECO:0000259" key="3">
    <source>
        <dbReference type="Pfam" id="PF00588"/>
    </source>
</evidence>
<feature type="domain" description="tRNA/rRNA methyltransferase SpoU type" evidence="3">
    <location>
        <begin position="26"/>
        <end position="167"/>
    </location>
</feature>
<protein>
    <submittedName>
        <fullName evidence="4">tRNA (Guanosine(18)-2'-O)-methyltransferase</fullName>
        <ecNumber evidence="4">2.1.1.34</ecNumber>
    </submittedName>
</protein>
<dbReference type="GO" id="GO:0032259">
    <property type="term" value="P:methylation"/>
    <property type="evidence" value="ECO:0007669"/>
    <property type="project" value="UniProtKB-KW"/>
</dbReference>
<dbReference type="InterPro" id="IPR001537">
    <property type="entry name" value="SpoU_MeTrfase"/>
</dbReference>
<dbReference type="Gene3D" id="3.40.1280.10">
    <property type="match status" value="1"/>
</dbReference>
<dbReference type="KEGG" id="ptan:CRYO30217_03357"/>
<dbReference type="GO" id="GO:0005829">
    <property type="term" value="C:cytosol"/>
    <property type="evidence" value="ECO:0007669"/>
    <property type="project" value="TreeGrafter"/>
</dbReference>
<accession>A0A916NJK9</accession>
<evidence type="ECO:0000313" key="5">
    <source>
        <dbReference type="Proteomes" id="UP000683507"/>
    </source>
</evidence>
<dbReference type="RefSeq" id="WP_258543538.1">
    <property type="nucleotide sequence ID" value="NZ_OU015584.1"/>
</dbReference>
<dbReference type="InterPro" id="IPR004441">
    <property type="entry name" value="rRNA_MeTrfase_TrmH"/>
</dbReference>
<sequence>MNRKLKLDELKRDSVEAFKQKSKHPIVVVLDNIRSLNNVGSFFRTGDAFNIEKIYLCGITACPPHREIRKTALGATEAVDWEYVENTVEVVAALKAKGYKTCAVEQAVKTTLLQDLQIEENGVALIFGNEVEGVQDEVIAACDEVVEIPQFGTKHSLNVSVCGGAVLWEVTKKMCLKA</sequence>
<keyword evidence="5" id="KW-1185">Reference proteome</keyword>
<proteinExistence type="predicted"/>